<evidence type="ECO:0000313" key="1">
    <source>
        <dbReference type="EMBL" id="CAI0426340.1"/>
    </source>
</evidence>
<name>A0AAV0KX61_9ROSI</name>
<reference evidence="1" key="1">
    <citation type="submission" date="2022-08" db="EMBL/GenBank/DDBJ databases">
        <authorList>
            <person name="Gutierrez-Valencia J."/>
        </authorList>
    </citation>
    <scope>NUCLEOTIDE SEQUENCE</scope>
</reference>
<accession>A0AAV0KX61</accession>
<evidence type="ECO:0000313" key="2">
    <source>
        <dbReference type="Proteomes" id="UP001154282"/>
    </source>
</evidence>
<dbReference type="AlphaFoldDB" id="A0AAV0KX61"/>
<keyword evidence="2" id="KW-1185">Reference proteome</keyword>
<protein>
    <submittedName>
        <fullName evidence="1">Uncharacterized protein</fullName>
    </submittedName>
</protein>
<gene>
    <name evidence="1" type="ORF">LITE_LOCUS20752</name>
</gene>
<organism evidence="1 2">
    <name type="scientific">Linum tenue</name>
    <dbReference type="NCBI Taxonomy" id="586396"/>
    <lineage>
        <taxon>Eukaryota</taxon>
        <taxon>Viridiplantae</taxon>
        <taxon>Streptophyta</taxon>
        <taxon>Embryophyta</taxon>
        <taxon>Tracheophyta</taxon>
        <taxon>Spermatophyta</taxon>
        <taxon>Magnoliopsida</taxon>
        <taxon>eudicotyledons</taxon>
        <taxon>Gunneridae</taxon>
        <taxon>Pentapetalae</taxon>
        <taxon>rosids</taxon>
        <taxon>fabids</taxon>
        <taxon>Malpighiales</taxon>
        <taxon>Linaceae</taxon>
        <taxon>Linum</taxon>
    </lineage>
</organism>
<proteinExistence type="predicted"/>
<sequence>MSGTERIWVLVSPSILLIHPQFPGKNLKLSLFLKNFIKTTTYTEKIPNLPPLIENRTT</sequence>
<comment type="caution">
    <text evidence="1">The sequence shown here is derived from an EMBL/GenBank/DDBJ whole genome shotgun (WGS) entry which is preliminary data.</text>
</comment>
<dbReference type="EMBL" id="CAMGYJ010000005">
    <property type="protein sequence ID" value="CAI0426340.1"/>
    <property type="molecule type" value="Genomic_DNA"/>
</dbReference>
<dbReference type="Proteomes" id="UP001154282">
    <property type="component" value="Unassembled WGS sequence"/>
</dbReference>